<gene>
    <name evidence="1" type="ORF">NPE20_12260</name>
</gene>
<comment type="caution">
    <text evidence="1">The sequence shown here is derived from an EMBL/GenBank/DDBJ whole genome shotgun (WGS) entry which is preliminary data.</text>
</comment>
<dbReference type="InterPro" id="IPR012347">
    <property type="entry name" value="Ferritin-like"/>
</dbReference>
<organism evidence="1 2">
    <name type="scientific">Mucilaginibacter aquariorum</name>
    <dbReference type="NCBI Taxonomy" id="2967225"/>
    <lineage>
        <taxon>Bacteria</taxon>
        <taxon>Pseudomonadati</taxon>
        <taxon>Bacteroidota</taxon>
        <taxon>Sphingobacteriia</taxon>
        <taxon>Sphingobacteriales</taxon>
        <taxon>Sphingobacteriaceae</taxon>
        <taxon>Mucilaginibacter</taxon>
    </lineage>
</organism>
<dbReference type="SUPFAM" id="SSF47240">
    <property type="entry name" value="Ferritin-like"/>
    <property type="match status" value="1"/>
</dbReference>
<dbReference type="InterPro" id="IPR009078">
    <property type="entry name" value="Ferritin-like_SF"/>
</dbReference>
<accession>A0ABT1T299</accession>
<evidence type="ECO:0000313" key="2">
    <source>
        <dbReference type="Proteomes" id="UP001204376"/>
    </source>
</evidence>
<dbReference type="RefSeq" id="WP_256538937.1">
    <property type="nucleotide sequence ID" value="NZ_JANHOH010000002.1"/>
</dbReference>
<sequence>MEANINISCLRRLLDEDGSRLISGETQLKTKLLEWINKDSSLAFKNLMHQYLDKVERHIQVLEGFCNEEQLNSISSVNRVVKALIEETDEKLANCTCPQVRDACLLSGIQSINHFKISAYGTAAAFAGATGLNTAEDWFYEAEQDERRIDESLSHLATHEINRKALAPVMLNK</sequence>
<dbReference type="Gene3D" id="1.20.1260.10">
    <property type="match status" value="1"/>
</dbReference>
<protein>
    <submittedName>
        <fullName evidence="1">DUF892 family protein</fullName>
    </submittedName>
</protein>
<dbReference type="InterPro" id="IPR010287">
    <property type="entry name" value="DUF892_YciF-like"/>
</dbReference>
<dbReference type="Proteomes" id="UP001204376">
    <property type="component" value="Unassembled WGS sequence"/>
</dbReference>
<dbReference type="EMBL" id="JANHOH010000002">
    <property type="protein sequence ID" value="MCQ6958740.1"/>
    <property type="molecule type" value="Genomic_DNA"/>
</dbReference>
<dbReference type="PANTHER" id="PTHR30565:SF9">
    <property type="entry name" value="PROTEIN YCIF"/>
    <property type="match status" value="1"/>
</dbReference>
<dbReference type="Pfam" id="PF05974">
    <property type="entry name" value="DUF892"/>
    <property type="match status" value="1"/>
</dbReference>
<keyword evidence="2" id="KW-1185">Reference proteome</keyword>
<name>A0ABT1T299_9SPHI</name>
<proteinExistence type="predicted"/>
<evidence type="ECO:0000313" key="1">
    <source>
        <dbReference type="EMBL" id="MCQ6958740.1"/>
    </source>
</evidence>
<reference evidence="1 2" key="1">
    <citation type="submission" date="2022-07" db="EMBL/GenBank/DDBJ databases">
        <title>Mucilaginibacter sp. JC4.</title>
        <authorList>
            <person name="Le V."/>
            <person name="Ko S.-R."/>
            <person name="Ahn C.-Y."/>
            <person name="Oh H.-M."/>
        </authorList>
    </citation>
    <scope>NUCLEOTIDE SEQUENCE [LARGE SCALE GENOMIC DNA]</scope>
    <source>
        <strain evidence="1 2">JC4</strain>
    </source>
</reference>
<dbReference type="InterPro" id="IPR047114">
    <property type="entry name" value="YciF"/>
</dbReference>
<dbReference type="PANTHER" id="PTHR30565">
    <property type="entry name" value="PROTEIN YCIF"/>
    <property type="match status" value="1"/>
</dbReference>